<feature type="domain" description="Zn(2)-C6 fungal-type" evidence="7">
    <location>
        <begin position="6"/>
        <end position="38"/>
    </location>
</feature>
<dbReference type="InterPro" id="IPR007219">
    <property type="entry name" value="XnlR_reg_dom"/>
</dbReference>
<dbReference type="OrthoDB" id="5370478at2759"/>
<evidence type="ECO:0000256" key="2">
    <source>
        <dbReference type="ARBA" id="ARBA00022723"/>
    </source>
</evidence>
<comment type="subcellular location">
    <subcellularLocation>
        <location evidence="1">Nucleus</location>
    </subcellularLocation>
</comment>
<feature type="region of interest" description="Disordered" evidence="6">
    <location>
        <begin position="684"/>
        <end position="783"/>
    </location>
</feature>
<dbReference type="SUPFAM" id="SSF57701">
    <property type="entry name" value="Zn2/Cys6 DNA-binding domain"/>
    <property type="match status" value="1"/>
</dbReference>
<evidence type="ECO:0000256" key="5">
    <source>
        <dbReference type="ARBA" id="ARBA00023242"/>
    </source>
</evidence>
<keyword evidence="5" id="KW-0539">Nucleus</keyword>
<feature type="region of interest" description="Disordered" evidence="6">
    <location>
        <begin position="368"/>
        <end position="404"/>
    </location>
</feature>
<evidence type="ECO:0000313" key="8">
    <source>
        <dbReference type="EMBL" id="KAF2401550.1"/>
    </source>
</evidence>
<dbReference type="GO" id="GO:0008270">
    <property type="term" value="F:zinc ion binding"/>
    <property type="evidence" value="ECO:0007669"/>
    <property type="project" value="InterPro"/>
</dbReference>
<dbReference type="Proteomes" id="UP000799640">
    <property type="component" value="Unassembled WGS sequence"/>
</dbReference>
<evidence type="ECO:0000256" key="3">
    <source>
        <dbReference type="ARBA" id="ARBA00023015"/>
    </source>
</evidence>
<dbReference type="GO" id="GO:0005634">
    <property type="term" value="C:nucleus"/>
    <property type="evidence" value="ECO:0007669"/>
    <property type="project" value="UniProtKB-SubCell"/>
</dbReference>
<keyword evidence="9" id="KW-1185">Reference proteome</keyword>
<keyword evidence="3" id="KW-0805">Transcription regulation</keyword>
<dbReference type="Gene3D" id="4.10.240.10">
    <property type="entry name" value="Zn(2)-C6 fungal-type DNA-binding domain"/>
    <property type="match status" value="1"/>
</dbReference>
<name>A0A6G1HZU5_9PEZI</name>
<dbReference type="InterPro" id="IPR050815">
    <property type="entry name" value="TF_fung"/>
</dbReference>
<dbReference type="Pfam" id="PF00172">
    <property type="entry name" value="Zn_clus"/>
    <property type="match status" value="1"/>
</dbReference>
<feature type="compositionally biased region" description="Acidic residues" evidence="6">
    <location>
        <begin position="690"/>
        <end position="714"/>
    </location>
</feature>
<dbReference type="GO" id="GO:0003677">
    <property type="term" value="F:DNA binding"/>
    <property type="evidence" value="ECO:0007669"/>
    <property type="project" value="InterPro"/>
</dbReference>
<proteinExistence type="predicted"/>
<dbReference type="CDD" id="cd00067">
    <property type="entry name" value="GAL4"/>
    <property type="match status" value="1"/>
</dbReference>
<dbReference type="PANTHER" id="PTHR47338">
    <property type="entry name" value="ZN(II)2CYS6 TRANSCRIPTION FACTOR (EUROFUNG)-RELATED"/>
    <property type="match status" value="1"/>
</dbReference>
<sequence>MRSSIACARCRRSKVKCVNNGVNTTCRACETSGRECTYPQPAVTGASMAAAREAARREISGGPDTSEAHHPPKRQRVKRILPSGHTGTKDVSTKESMRAIVDALDPTLLKPHVWVELFDIWNLHYSTDLPFIHHPTFLKQLRQLTPAGEVVDFNSPRPDRGSTMPPAPDFWLLGFLALTAKFHLLLVTHHSPRSATRPSNPLIASHYYASACRVRLAMAASEDAPPDLHRIQALQMLAFHDWMSDQGLKAWSGTGTALRYAQSLGLHIEASLDDEPDARCVPLHYDPPDFGGESRRSSSVTSIAFIESEVARRTFWSVFIFDRALSNSKYRPSVVHPVDVHVQLPSSEQTFTFGRAVRTACIVDKRGGHGTNGSAKVEGEPGHSRSKSLSHEPTDEGGVPWEQGPNEGVVSRYVKAIDLYGKILLYADWGGRKREVYPPYSPHSSWAGLHAQLSAFRTSLPRELTLNPDNISAHITSRTSTSYIALHSVLLLCGVMLNRDLVSFLPLRTGPADGPTDQVHSSTEDAKEQKLFWETGARELFRSARDLVDLQRICQQEWNIAVETPIVGFSVYLAALIGVYAINFPWMDPNGYMSQTLQTPNPPPLDKASTGLEAARFAMEVLSHLRARLPKASGWLHTLAATHRYFMRTRRDFKRAFCVYGDKTMPGLAEGRDDSRGIEIALRDVLPQTDADDVLDDEMPDAPDGESFEEEDPEDKPITVAPPPEGRQDKWNAINASAPAAPPPPHAPAHQSTNGAHGHGSFPRRDAPLPVRESVGGPPASREQAEAWFDGLPMYWGADDWVAFADGGEIKEWLARVQERGRAGWLGTVFEGR</sequence>
<organism evidence="8 9">
    <name type="scientific">Trichodelitschia bisporula</name>
    <dbReference type="NCBI Taxonomy" id="703511"/>
    <lineage>
        <taxon>Eukaryota</taxon>
        <taxon>Fungi</taxon>
        <taxon>Dikarya</taxon>
        <taxon>Ascomycota</taxon>
        <taxon>Pezizomycotina</taxon>
        <taxon>Dothideomycetes</taxon>
        <taxon>Dothideomycetes incertae sedis</taxon>
        <taxon>Phaeotrichales</taxon>
        <taxon>Phaeotrichaceae</taxon>
        <taxon>Trichodelitschia</taxon>
    </lineage>
</organism>
<protein>
    <recommendedName>
        <fullName evidence="7">Zn(2)-C6 fungal-type domain-containing protein</fullName>
    </recommendedName>
</protein>
<dbReference type="PANTHER" id="PTHR47338:SF5">
    <property type="entry name" value="ZN(II)2CYS6 TRANSCRIPTION FACTOR (EUROFUNG)"/>
    <property type="match status" value="1"/>
</dbReference>
<dbReference type="SMART" id="SM00906">
    <property type="entry name" value="Fungal_trans"/>
    <property type="match status" value="1"/>
</dbReference>
<dbReference type="GO" id="GO:0000981">
    <property type="term" value="F:DNA-binding transcription factor activity, RNA polymerase II-specific"/>
    <property type="evidence" value="ECO:0007669"/>
    <property type="project" value="InterPro"/>
</dbReference>
<dbReference type="CDD" id="cd12148">
    <property type="entry name" value="fungal_TF_MHR"/>
    <property type="match status" value="1"/>
</dbReference>
<gene>
    <name evidence="8" type="ORF">EJ06DRAFT_395846</name>
</gene>
<keyword evidence="4" id="KW-0804">Transcription</keyword>
<keyword evidence="2" id="KW-0479">Metal-binding</keyword>
<dbReference type="InterPro" id="IPR001138">
    <property type="entry name" value="Zn2Cys6_DnaBD"/>
</dbReference>
<accession>A0A6G1HZU5</accession>
<evidence type="ECO:0000256" key="6">
    <source>
        <dbReference type="SAM" id="MobiDB-lite"/>
    </source>
</evidence>
<evidence type="ECO:0000256" key="1">
    <source>
        <dbReference type="ARBA" id="ARBA00004123"/>
    </source>
</evidence>
<dbReference type="GO" id="GO:0006351">
    <property type="term" value="P:DNA-templated transcription"/>
    <property type="evidence" value="ECO:0007669"/>
    <property type="project" value="InterPro"/>
</dbReference>
<dbReference type="InterPro" id="IPR036864">
    <property type="entry name" value="Zn2-C6_fun-type_DNA-bd_sf"/>
</dbReference>
<reference evidence="8" key="1">
    <citation type="journal article" date="2020" name="Stud. Mycol.">
        <title>101 Dothideomycetes genomes: a test case for predicting lifestyles and emergence of pathogens.</title>
        <authorList>
            <person name="Haridas S."/>
            <person name="Albert R."/>
            <person name="Binder M."/>
            <person name="Bloem J."/>
            <person name="Labutti K."/>
            <person name="Salamov A."/>
            <person name="Andreopoulos B."/>
            <person name="Baker S."/>
            <person name="Barry K."/>
            <person name="Bills G."/>
            <person name="Bluhm B."/>
            <person name="Cannon C."/>
            <person name="Castanera R."/>
            <person name="Culley D."/>
            <person name="Daum C."/>
            <person name="Ezra D."/>
            <person name="Gonzalez J."/>
            <person name="Henrissat B."/>
            <person name="Kuo A."/>
            <person name="Liang C."/>
            <person name="Lipzen A."/>
            <person name="Lutzoni F."/>
            <person name="Magnuson J."/>
            <person name="Mondo S."/>
            <person name="Nolan M."/>
            <person name="Ohm R."/>
            <person name="Pangilinan J."/>
            <person name="Park H.-J."/>
            <person name="Ramirez L."/>
            <person name="Alfaro M."/>
            <person name="Sun H."/>
            <person name="Tritt A."/>
            <person name="Yoshinaga Y."/>
            <person name="Zwiers L.-H."/>
            <person name="Turgeon B."/>
            <person name="Goodwin S."/>
            <person name="Spatafora J."/>
            <person name="Crous P."/>
            <person name="Grigoriev I."/>
        </authorList>
    </citation>
    <scope>NUCLEOTIDE SEQUENCE</scope>
    <source>
        <strain evidence="8">CBS 262.69</strain>
    </source>
</reference>
<dbReference type="EMBL" id="ML996693">
    <property type="protein sequence ID" value="KAF2401550.1"/>
    <property type="molecule type" value="Genomic_DNA"/>
</dbReference>
<evidence type="ECO:0000313" key="9">
    <source>
        <dbReference type="Proteomes" id="UP000799640"/>
    </source>
</evidence>
<dbReference type="PROSITE" id="PS50048">
    <property type="entry name" value="ZN2_CY6_FUNGAL_2"/>
    <property type="match status" value="1"/>
</dbReference>
<dbReference type="PROSITE" id="PS00463">
    <property type="entry name" value="ZN2_CY6_FUNGAL_1"/>
    <property type="match status" value="1"/>
</dbReference>
<evidence type="ECO:0000259" key="7">
    <source>
        <dbReference type="PROSITE" id="PS50048"/>
    </source>
</evidence>
<dbReference type="Pfam" id="PF04082">
    <property type="entry name" value="Fungal_trans"/>
    <property type="match status" value="1"/>
</dbReference>
<feature type="region of interest" description="Disordered" evidence="6">
    <location>
        <begin position="54"/>
        <end position="93"/>
    </location>
</feature>
<feature type="compositionally biased region" description="Basic and acidic residues" evidence="6">
    <location>
        <begin position="377"/>
        <end position="394"/>
    </location>
</feature>
<dbReference type="AlphaFoldDB" id="A0A6G1HZU5"/>
<evidence type="ECO:0000256" key="4">
    <source>
        <dbReference type="ARBA" id="ARBA00023163"/>
    </source>
</evidence>
<dbReference type="SMART" id="SM00066">
    <property type="entry name" value="GAL4"/>
    <property type="match status" value="1"/>
</dbReference>